<accession>A0A5K0U7Y9</accession>
<keyword evidence="3" id="KW-1185">Reference proteome</keyword>
<organism evidence="2 3">
    <name type="scientific">Yasminevirus sp. GU-2018</name>
    <dbReference type="NCBI Taxonomy" id="2420051"/>
    <lineage>
        <taxon>Viruses</taxon>
        <taxon>Varidnaviria</taxon>
        <taxon>Bamfordvirae</taxon>
        <taxon>Nucleocytoviricota</taxon>
        <taxon>Megaviricetes</taxon>
        <taxon>Imitervirales</taxon>
        <taxon>Mimiviridae</taxon>
        <taxon>Klosneuvirinae</taxon>
        <taxon>Yasminevirus</taxon>
        <taxon>Yasminevirus saudimassiliense</taxon>
    </lineage>
</organism>
<proteinExistence type="predicted"/>
<protein>
    <submittedName>
        <fullName evidence="2">Uncharacterized protein</fullName>
    </submittedName>
</protein>
<sequence length="265" mass="29849">MIYLVISMSHKEETSEGYPFEKKKRLASKISDMRDKPTLRRVREIILAENPMIATKKSNNGYLMFFQNYTEDTYVKLERLLAKVEKERLEQQARSITETSDHMLMSSEDPNADYTMSRTRLRYSNREKRLIKRQQREDDIINENTVRTANTDDDNDIEDDNVNVQKNVPKITSKTKVVSKTSSASTATSAKMTKTAKGTINEEFEGSEENSAPIKVSAKGAGKTVKPVSKPPATKVTAKSTAGVKPKSNEAPKKPASTIFTKMKA</sequence>
<evidence type="ECO:0000313" key="3">
    <source>
        <dbReference type="Proteomes" id="UP000594342"/>
    </source>
</evidence>
<gene>
    <name evidence="2" type="ORF">YASMINEVIRUS_400</name>
</gene>
<reference evidence="2 3" key="1">
    <citation type="submission" date="2018-10" db="EMBL/GenBank/DDBJ databases">
        <authorList>
            <consortium name="IHU Genomes"/>
        </authorList>
    </citation>
    <scope>NUCLEOTIDE SEQUENCE [LARGE SCALE GENOMIC DNA]</scope>
    <source>
        <strain evidence="2 3">A1</strain>
    </source>
</reference>
<evidence type="ECO:0000256" key="1">
    <source>
        <dbReference type="SAM" id="MobiDB-lite"/>
    </source>
</evidence>
<evidence type="ECO:0000313" key="2">
    <source>
        <dbReference type="EMBL" id="VBB17937.1"/>
    </source>
</evidence>
<dbReference type="Proteomes" id="UP000594342">
    <property type="component" value="Unassembled WGS sequence"/>
</dbReference>
<comment type="caution">
    <text evidence="2">The sequence shown here is derived from an EMBL/GenBank/DDBJ whole genome shotgun (WGS) entry which is preliminary data.</text>
</comment>
<dbReference type="EMBL" id="UPSH01000001">
    <property type="protein sequence ID" value="VBB17937.1"/>
    <property type="molecule type" value="Genomic_DNA"/>
</dbReference>
<feature type="region of interest" description="Disordered" evidence="1">
    <location>
        <begin position="203"/>
        <end position="265"/>
    </location>
</feature>
<name>A0A5K0U7Y9_9VIRU</name>